<reference evidence="1" key="1">
    <citation type="journal article" date="2021" name="Proc. Natl. Acad. Sci. U.S.A.">
        <title>A Catalog of Tens of Thousands of Viruses from Human Metagenomes Reveals Hidden Associations with Chronic Diseases.</title>
        <authorList>
            <person name="Tisza M.J."/>
            <person name="Buck C.B."/>
        </authorList>
    </citation>
    <scope>NUCLEOTIDE SEQUENCE</scope>
    <source>
        <strain evidence="1">CtDhw1</strain>
    </source>
</reference>
<name>A0A8S5SJ35_9CAUD</name>
<dbReference type="EMBL" id="BK032602">
    <property type="protein sequence ID" value="DAF50835.1"/>
    <property type="molecule type" value="Genomic_DNA"/>
</dbReference>
<sequence>MSKTFLRNSRLLSVCLSAGATMSAYLTQGVPDRYRLHHLVCVRGTRKPNDLFFYPQALTRPSALFWMLKLVQAATRFATKAAKAG</sequence>
<protein>
    <submittedName>
        <fullName evidence="1">Uncharacterized protein</fullName>
    </submittedName>
</protein>
<proteinExistence type="predicted"/>
<evidence type="ECO:0000313" key="1">
    <source>
        <dbReference type="EMBL" id="DAF50835.1"/>
    </source>
</evidence>
<accession>A0A8S5SJ35</accession>
<organism evidence="1">
    <name type="scientific">Siphoviridae sp. ctDhw1</name>
    <dbReference type="NCBI Taxonomy" id="2827813"/>
    <lineage>
        <taxon>Viruses</taxon>
        <taxon>Duplodnaviria</taxon>
        <taxon>Heunggongvirae</taxon>
        <taxon>Uroviricota</taxon>
        <taxon>Caudoviricetes</taxon>
    </lineage>
</organism>